<dbReference type="Proteomes" id="UP001155182">
    <property type="component" value="Unassembled WGS sequence"/>
</dbReference>
<organism evidence="3 4">
    <name type="scientific">Solitalea agri</name>
    <dbReference type="NCBI Taxonomy" id="2953739"/>
    <lineage>
        <taxon>Bacteria</taxon>
        <taxon>Pseudomonadati</taxon>
        <taxon>Bacteroidota</taxon>
        <taxon>Sphingobacteriia</taxon>
        <taxon>Sphingobacteriales</taxon>
        <taxon>Sphingobacteriaceae</taxon>
        <taxon>Solitalea</taxon>
    </lineage>
</organism>
<accession>A0A9X2F0B5</accession>
<evidence type="ECO:0000313" key="3">
    <source>
        <dbReference type="EMBL" id="MCO4292349.1"/>
    </source>
</evidence>
<feature type="signal peptide" evidence="1">
    <location>
        <begin position="1"/>
        <end position="20"/>
    </location>
</feature>
<keyword evidence="1" id="KW-0732">Signal</keyword>
<sequence length="193" mass="21079">MKKIYLLTIALLGMASVSVAQSKARFGLKFGANFANQHATYQNVSKDGSTLTSFYLGGFVNSTIKRDFSFQPEFIISSQGAQEYINRTTVTYSTVNINIPLMFKLRAIDGLNFEAGPQLGFLLSANNRANGHSVDVTDGYNAVDLGVNLGAEYIFSSGFLLGLRYSHGLTDIVKNDVGTTTNRVILFGIGYRF</sequence>
<evidence type="ECO:0000313" key="4">
    <source>
        <dbReference type="Proteomes" id="UP001155182"/>
    </source>
</evidence>
<comment type="caution">
    <text evidence="3">The sequence shown here is derived from an EMBL/GenBank/DDBJ whole genome shotgun (WGS) entry which is preliminary data.</text>
</comment>
<keyword evidence="4" id="KW-1185">Reference proteome</keyword>
<dbReference type="Pfam" id="PF13568">
    <property type="entry name" value="OMP_b-brl_2"/>
    <property type="match status" value="1"/>
</dbReference>
<dbReference type="AlphaFoldDB" id="A0A9X2F0B5"/>
<feature type="domain" description="Outer membrane protein beta-barrel" evidence="2">
    <location>
        <begin position="20"/>
        <end position="172"/>
    </location>
</feature>
<evidence type="ECO:0000256" key="1">
    <source>
        <dbReference type="SAM" id="SignalP"/>
    </source>
</evidence>
<proteinExistence type="predicted"/>
<name>A0A9X2F0B5_9SPHI</name>
<feature type="chain" id="PRO_5040736537" evidence="1">
    <location>
        <begin position="21"/>
        <end position="193"/>
    </location>
</feature>
<dbReference type="RefSeq" id="WP_252586687.1">
    <property type="nucleotide sequence ID" value="NZ_JAMWYS010000024.1"/>
</dbReference>
<reference evidence="3" key="1">
    <citation type="submission" date="2022-06" db="EMBL/GenBank/DDBJ databases">
        <title>Solitalea sp. MAHUQ-68 isolated from rhizospheric soil.</title>
        <authorList>
            <person name="Huq M.A."/>
        </authorList>
    </citation>
    <scope>NUCLEOTIDE SEQUENCE</scope>
    <source>
        <strain evidence="3">MAHUQ-68</strain>
    </source>
</reference>
<gene>
    <name evidence="3" type="ORF">NF867_05670</name>
</gene>
<protein>
    <submittedName>
        <fullName evidence="3">PorT family protein</fullName>
    </submittedName>
</protein>
<evidence type="ECO:0000259" key="2">
    <source>
        <dbReference type="Pfam" id="PF13568"/>
    </source>
</evidence>
<dbReference type="InterPro" id="IPR025665">
    <property type="entry name" value="Beta-barrel_OMP_2"/>
</dbReference>
<dbReference type="EMBL" id="JAMWYS010000024">
    <property type="protein sequence ID" value="MCO4292349.1"/>
    <property type="molecule type" value="Genomic_DNA"/>
</dbReference>